<dbReference type="InterPro" id="IPR014284">
    <property type="entry name" value="RNA_pol_sigma-70_dom"/>
</dbReference>
<feature type="domain" description="RNA polymerase sigma-70" evidence="7">
    <location>
        <begin position="5"/>
        <end position="18"/>
    </location>
</feature>
<dbReference type="SUPFAM" id="SSF88946">
    <property type="entry name" value="Sigma2 domain of RNA polymerase sigma factors"/>
    <property type="match status" value="1"/>
</dbReference>
<dbReference type="PANTHER" id="PTHR30603">
    <property type="entry name" value="RNA POLYMERASE SIGMA FACTOR RPO"/>
    <property type="match status" value="1"/>
</dbReference>
<dbReference type="CDD" id="cd06171">
    <property type="entry name" value="Sigma70_r4"/>
    <property type="match status" value="1"/>
</dbReference>
<evidence type="ECO:0000256" key="4">
    <source>
        <dbReference type="ARBA" id="ARBA00023125"/>
    </source>
</evidence>
<dbReference type="PRINTS" id="PR00046">
    <property type="entry name" value="SIGMA70FCT"/>
</dbReference>
<dbReference type="InterPro" id="IPR013324">
    <property type="entry name" value="RNA_pol_sigma_r3/r4-like"/>
</dbReference>
<dbReference type="GO" id="GO:0016987">
    <property type="term" value="F:sigma factor activity"/>
    <property type="evidence" value="ECO:0007669"/>
    <property type="project" value="UniProtKB-KW"/>
</dbReference>
<organism evidence="9">
    <name type="scientific">Haptolina ericina</name>
    <dbReference type="NCBI Taxonomy" id="156174"/>
    <lineage>
        <taxon>Eukaryota</taxon>
        <taxon>Haptista</taxon>
        <taxon>Haptophyta</taxon>
        <taxon>Prymnesiophyceae</taxon>
        <taxon>Prymnesiales</taxon>
        <taxon>Prymnesiaceae</taxon>
        <taxon>Haptolina</taxon>
    </lineage>
</organism>
<comment type="similarity">
    <text evidence="1">Belongs to the sigma-70 factor family.</text>
</comment>
<evidence type="ECO:0000313" key="9">
    <source>
        <dbReference type="EMBL" id="CAE0150692.1"/>
    </source>
</evidence>
<gene>
    <name evidence="9" type="ORF">HERI1096_LOCUS38561</name>
</gene>
<dbReference type="Pfam" id="PF04542">
    <property type="entry name" value="Sigma70_r2"/>
    <property type="match status" value="1"/>
</dbReference>
<name>A0A7S3C0Q4_9EUKA</name>
<feature type="domain" description="RNA polymerase sigma-70" evidence="8">
    <location>
        <begin position="180"/>
        <end position="206"/>
    </location>
</feature>
<dbReference type="PROSITE" id="PS00716">
    <property type="entry name" value="SIGMA70_2"/>
    <property type="match status" value="1"/>
</dbReference>
<dbReference type="InterPro" id="IPR050239">
    <property type="entry name" value="Sigma-70_RNA_pol_init_factors"/>
</dbReference>
<feature type="region of interest" description="Disordered" evidence="6">
    <location>
        <begin position="115"/>
        <end position="139"/>
    </location>
</feature>
<evidence type="ECO:0000256" key="5">
    <source>
        <dbReference type="ARBA" id="ARBA00023163"/>
    </source>
</evidence>
<dbReference type="PROSITE" id="PS00715">
    <property type="entry name" value="SIGMA70_1"/>
    <property type="match status" value="1"/>
</dbReference>
<dbReference type="InterPro" id="IPR036388">
    <property type="entry name" value="WH-like_DNA-bd_sf"/>
</dbReference>
<keyword evidence="5" id="KW-0804">Transcription</keyword>
<dbReference type="InterPro" id="IPR007627">
    <property type="entry name" value="RNA_pol_sigma70_r2"/>
</dbReference>
<evidence type="ECO:0000256" key="6">
    <source>
        <dbReference type="SAM" id="MobiDB-lite"/>
    </source>
</evidence>
<keyword evidence="2" id="KW-0805">Transcription regulation</keyword>
<evidence type="ECO:0000256" key="3">
    <source>
        <dbReference type="ARBA" id="ARBA00023082"/>
    </source>
</evidence>
<dbReference type="InterPro" id="IPR013325">
    <property type="entry name" value="RNA_pol_sigma_r2"/>
</dbReference>
<keyword evidence="4" id="KW-0238">DNA-binding</keyword>
<dbReference type="PIRSF" id="PIRSF000770">
    <property type="entry name" value="RNA_pol_sigma-SigE/K"/>
    <property type="match status" value="1"/>
</dbReference>
<dbReference type="InterPro" id="IPR007630">
    <property type="entry name" value="RNA_pol_sigma70_r4"/>
</dbReference>
<evidence type="ECO:0000256" key="2">
    <source>
        <dbReference type="ARBA" id="ARBA00023015"/>
    </source>
</evidence>
<reference evidence="9" key="1">
    <citation type="submission" date="2021-01" db="EMBL/GenBank/DDBJ databases">
        <authorList>
            <person name="Corre E."/>
            <person name="Pelletier E."/>
            <person name="Niang G."/>
            <person name="Scheremetjew M."/>
            <person name="Finn R."/>
            <person name="Kale V."/>
            <person name="Holt S."/>
            <person name="Cochrane G."/>
            <person name="Meng A."/>
            <person name="Brown T."/>
            <person name="Cohen L."/>
        </authorList>
    </citation>
    <scope>NUCLEOTIDE SEQUENCE</scope>
    <source>
        <strain evidence="9">CCMP281</strain>
    </source>
</reference>
<dbReference type="EMBL" id="HBHX01069824">
    <property type="protein sequence ID" value="CAE0150692.1"/>
    <property type="molecule type" value="Transcribed_RNA"/>
</dbReference>
<dbReference type="AlphaFoldDB" id="A0A7S3C0Q4"/>
<sequence length="225" mass="25579">MTLQDLIQEGSIGLIKAAEKYDASKGFRLSTYATWWIRQAISRAIADHSRTIRLPVHMHDSVNNLRKAKRDLAHKLSRTPTDHELADHMGIPIAKLRQVDVVSTVSTVSMETTVSRKKKADGSGTTLQAMLPDKKPQPDGTVENWLMRDDLNKLLDTVLTEREGRVLRLRYGLRDGRTRTLEEIGQGLSVTRERVRQIESRALQKLRGPSACERLREYLQEEDGK</sequence>
<dbReference type="SUPFAM" id="SSF88659">
    <property type="entry name" value="Sigma3 and sigma4 domains of RNA polymerase sigma factors"/>
    <property type="match status" value="2"/>
</dbReference>
<dbReference type="InterPro" id="IPR007624">
    <property type="entry name" value="RNA_pol_sigma70_r3"/>
</dbReference>
<protein>
    <recommendedName>
        <fullName evidence="7 8">RNA polymerase sigma-70 domain-containing protein</fullName>
    </recommendedName>
</protein>
<dbReference type="PANTHER" id="PTHR30603:SF47">
    <property type="entry name" value="RNA POLYMERASE SIGMA FACTOR SIGD, CHLOROPLASTIC"/>
    <property type="match status" value="1"/>
</dbReference>
<evidence type="ECO:0000256" key="1">
    <source>
        <dbReference type="ARBA" id="ARBA00007788"/>
    </source>
</evidence>
<keyword evidence="3" id="KW-0731">Sigma factor</keyword>
<dbReference type="GO" id="GO:0006352">
    <property type="term" value="P:DNA-templated transcription initiation"/>
    <property type="evidence" value="ECO:0007669"/>
    <property type="project" value="InterPro"/>
</dbReference>
<dbReference type="Gene3D" id="1.10.601.10">
    <property type="entry name" value="RNA Polymerase Primary Sigma Factor"/>
    <property type="match status" value="1"/>
</dbReference>
<accession>A0A7S3C0Q4</accession>
<dbReference type="Pfam" id="PF04539">
    <property type="entry name" value="Sigma70_r3"/>
    <property type="match status" value="1"/>
</dbReference>
<evidence type="ECO:0000259" key="8">
    <source>
        <dbReference type="PROSITE" id="PS00716"/>
    </source>
</evidence>
<dbReference type="Pfam" id="PF04545">
    <property type="entry name" value="Sigma70_r4"/>
    <property type="match status" value="1"/>
</dbReference>
<evidence type="ECO:0000259" key="7">
    <source>
        <dbReference type="PROSITE" id="PS00715"/>
    </source>
</evidence>
<dbReference type="InterPro" id="IPR000943">
    <property type="entry name" value="RNA_pol_sigma70"/>
</dbReference>
<dbReference type="GO" id="GO:0003677">
    <property type="term" value="F:DNA binding"/>
    <property type="evidence" value="ECO:0007669"/>
    <property type="project" value="UniProtKB-KW"/>
</dbReference>
<proteinExistence type="inferred from homology"/>
<dbReference type="NCBIfam" id="TIGR02937">
    <property type="entry name" value="sigma70-ECF"/>
    <property type="match status" value="1"/>
</dbReference>
<dbReference type="Gene3D" id="1.10.10.10">
    <property type="entry name" value="Winged helix-like DNA-binding domain superfamily/Winged helix DNA-binding domain"/>
    <property type="match status" value="2"/>
</dbReference>